<evidence type="ECO:0000313" key="3">
    <source>
        <dbReference type="Proteomes" id="UP001652445"/>
    </source>
</evidence>
<keyword evidence="1" id="KW-1133">Transmembrane helix</keyword>
<sequence>MELMKNSEPKNQFSGLGLVIFLMGVITFGPLIYFLISWALGNVPLVSGGPVN</sequence>
<keyword evidence="3" id="KW-1185">Reference proteome</keyword>
<evidence type="ECO:0000313" key="2">
    <source>
        <dbReference type="EMBL" id="MCU6791348.1"/>
    </source>
</evidence>
<gene>
    <name evidence="2" type="ORF">OB236_04300</name>
</gene>
<comment type="caution">
    <text evidence="2">The sequence shown here is derived from an EMBL/GenBank/DDBJ whole genome shotgun (WGS) entry which is preliminary data.</text>
</comment>
<feature type="transmembrane region" description="Helical" evidence="1">
    <location>
        <begin position="12"/>
        <end position="36"/>
    </location>
</feature>
<dbReference type="EMBL" id="JAOQIO010000007">
    <property type="protein sequence ID" value="MCU6791348.1"/>
    <property type="molecule type" value="Genomic_DNA"/>
</dbReference>
<reference evidence="2 3" key="1">
    <citation type="submission" date="2022-09" db="EMBL/GenBank/DDBJ databases">
        <authorList>
            <person name="Han X.L."/>
            <person name="Wang Q."/>
            <person name="Lu T."/>
        </authorList>
    </citation>
    <scope>NUCLEOTIDE SEQUENCE [LARGE SCALE GENOMIC DNA]</scope>
    <source>
        <strain evidence="2 3">WQ 127069</strain>
    </source>
</reference>
<evidence type="ECO:0008006" key="4">
    <source>
        <dbReference type="Google" id="ProtNLM"/>
    </source>
</evidence>
<evidence type="ECO:0000256" key="1">
    <source>
        <dbReference type="SAM" id="Phobius"/>
    </source>
</evidence>
<proteinExistence type="predicted"/>
<dbReference type="RefSeq" id="WP_179097410.1">
    <property type="nucleotide sequence ID" value="NZ_JAOQIO010000007.1"/>
</dbReference>
<name>A0ABT2U9M8_9BACL</name>
<dbReference type="Proteomes" id="UP001652445">
    <property type="component" value="Unassembled WGS sequence"/>
</dbReference>
<keyword evidence="1" id="KW-0812">Transmembrane</keyword>
<protein>
    <recommendedName>
        <fullName evidence="4">Sugar ABC transporter permease</fullName>
    </recommendedName>
</protein>
<organism evidence="2 3">
    <name type="scientific">Paenibacillus baimaensis</name>
    <dbReference type="NCBI Taxonomy" id="2982185"/>
    <lineage>
        <taxon>Bacteria</taxon>
        <taxon>Bacillati</taxon>
        <taxon>Bacillota</taxon>
        <taxon>Bacilli</taxon>
        <taxon>Bacillales</taxon>
        <taxon>Paenibacillaceae</taxon>
        <taxon>Paenibacillus</taxon>
    </lineage>
</organism>
<keyword evidence="1" id="KW-0472">Membrane</keyword>
<accession>A0ABT2U9M8</accession>